<keyword evidence="3" id="KW-1185">Reference proteome</keyword>
<dbReference type="Proteomes" id="UP000271380">
    <property type="component" value="Chromosome"/>
</dbReference>
<proteinExistence type="predicted"/>
<sequence>MGLLFKPLARIGTKNIVFYPRGYNRNISGTVDVTMHLMVTFKNFNGSVNSLRRDNEIPYALGFPVNSTTAMRLALQYLTWLVINSKFHIKLGSKRLALASVLDDTDGM</sequence>
<reference evidence="1 3" key="1">
    <citation type="journal article" date="2015" name="Genome Announc.">
        <title>Complete Genome Sequence of Corynebacterium kutscheri DSM 20755, a Corynebacterial Type Strain with Remarkably Low G+C Content of Chromosomal DNA.</title>
        <authorList>
            <person name="Ruckert C."/>
            <person name="Albersmeier A."/>
            <person name="Winkler A."/>
            <person name="Tauch A."/>
        </authorList>
    </citation>
    <scope>NUCLEOTIDE SEQUENCE [LARGE SCALE GENOMIC DNA]</scope>
    <source>
        <strain evidence="1 3">DSM 20755</strain>
    </source>
</reference>
<dbReference type="EMBL" id="CP011312">
    <property type="protein sequence ID" value="AKE42208.1"/>
    <property type="molecule type" value="Genomic_DNA"/>
</dbReference>
<evidence type="ECO:0000313" key="1">
    <source>
        <dbReference type="EMBL" id="AKE42208.1"/>
    </source>
</evidence>
<protein>
    <submittedName>
        <fullName evidence="1">Uncharacterized protein</fullName>
    </submittedName>
</protein>
<name>A0A0F6R3C9_9CORY</name>
<dbReference type="KEGG" id="cku:UL82_10370"/>
<evidence type="ECO:0000313" key="3">
    <source>
        <dbReference type="Proteomes" id="UP000033457"/>
    </source>
</evidence>
<dbReference type="Proteomes" id="UP000033457">
    <property type="component" value="Chromosome"/>
</dbReference>
<organism evidence="1 3">
    <name type="scientific">Corynebacterium kutscheri</name>
    <dbReference type="NCBI Taxonomy" id="35755"/>
    <lineage>
        <taxon>Bacteria</taxon>
        <taxon>Bacillati</taxon>
        <taxon>Actinomycetota</taxon>
        <taxon>Actinomycetes</taxon>
        <taxon>Mycobacteriales</taxon>
        <taxon>Corynebacteriaceae</taxon>
        <taxon>Corynebacterium</taxon>
    </lineage>
</organism>
<dbReference type="HOGENOM" id="CLU_2192599_0_0_11"/>
<gene>
    <name evidence="2" type="ORF">NCTC949_00775</name>
    <name evidence="1" type="ORF">UL82_10370</name>
</gene>
<reference evidence="2 4" key="2">
    <citation type="submission" date="2018-12" db="EMBL/GenBank/DDBJ databases">
        <authorList>
            <consortium name="Pathogen Informatics"/>
        </authorList>
    </citation>
    <scope>NUCLEOTIDE SEQUENCE [LARGE SCALE GENOMIC DNA]</scope>
    <source>
        <strain evidence="2 4">NCTC949</strain>
    </source>
</reference>
<evidence type="ECO:0000313" key="2">
    <source>
        <dbReference type="EMBL" id="VEH05758.1"/>
    </source>
</evidence>
<dbReference type="EMBL" id="LR134377">
    <property type="protein sequence ID" value="VEH05758.1"/>
    <property type="molecule type" value="Genomic_DNA"/>
</dbReference>
<evidence type="ECO:0000313" key="4">
    <source>
        <dbReference type="Proteomes" id="UP000271380"/>
    </source>
</evidence>
<dbReference type="AlphaFoldDB" id="A0A0F6R3C9"/>
<accession>A0A0F6R3C9</accession>